<dbReference type="RefSeq" id="WP_116958763.1">
    <property type="nucleotide sequence ID" value="NZ_QVLS01000005.1"/>
</dbReference>
<evidence type="ECO:0000313" key="3">
    <source>
        <dbReference type="Proteomes" id="UP000261931"/>
    </source>
</evidence>
<evidence type="ECO:0000256" key="1">
    <source>
        <dbReference type="SAM" id="MobiDB-lite"/>
    </source>
</evidence>
<dbReference type="EMBL" id="QVLS01000005">
    <property type="protein sequence ID" value="RFP79336.1"/>
    <property type="molecule type" value="Genomic_DNA"/>
</dbReference>
<dbReference type="Proteomes" id="UP000261931">
    <property type="component" value="Unassembled WGS sequence"/>
</dbReference>
<comment type="caution">
    <text evidence="2">The sequence shown here is derived from an EMBL/GenBank/DDBJ whole genome shotgun (WGS) entry which is preliminary data.</text>
</comment>
<dbReference type="AlphaFoldDB" id="A0A372EKG8"/>
<dbReference type="Gene3D" id="3.30.930.10">
    <property type="entry name" value="Bira Bifunctional Protein, Domain 2"/>
    <property type="match status" value="1"/>
</dbReference>
<evidence type="ECO:0008006" key="4">
    <source>
        <dbReference type="Google" id="ProtNLM"/>
    </source>
</evidence>
<reference evidence="2 3" key="1">
    <citation type="submission" date="2018-08" db="EMBL/GenBank/DDBJ databases">
        <title>Hydrogenophaga sp. LA-38 isolated from sludge.</title>
        <authorList>
            <person name="Im W.-T."/>
        </authorList>
    </citation>
    <scope>NUCLEOTIDE SEQUENCE [LARGE SCALE GENOMIC DNA]</scope>
    <source>
        <strain evidence="2 3">LA-38</strain>
    </source>
</reference>
<organism evidence="2 3">
    <name type="scientific">Hydrogenophaga borbori</name>
    <dbReference type="NCBI Taxonomy" id="2294117"/>
    <lineage>
        <taxon>Bacteria</taxon>
        <taxon>Pseudomonadati</taxon>
        <taxon>Pseudomonadota</taxon>
        <taxon>Betaproteobacteria</taxon>
        <taxon>Burkholderiales</taxon>
        <taxon>Comamonadaceae</taxon>
        <taxon>Hydrogenophaga</taxon>
    </lineage>
</organism>
<gene>
    <name evidence="2" type="ORF">DY262_10200</name>
</gene>
<accession>A0A372EKG8</accession>
<sequence>MQMPMALAGVSSHAGLSLGRSQRGDTAEALSPCRLRASGGGAVLLGPWLLRAVLLLPAAHPRLQQGPGAAALWFGALHRDWLRGHGIDAICHEGPVVPHWACFAGRSPGEVLVDGHKLTGVSQTWRRERVQLWSGTLLSPVPWSMLCQELNRRAEHAQVLAATTTTVQACLGHAPNAARWAAELAVYLREAAARDATCAASMQGPRARPRLGPPVEAPGADGPLRHEELFS</sequence>
<dbReference type="InterPro" id="IPR045864">
    <property type="entry name" value="aa-tRNA-synth_II/BPL/LPL"/>
</dbReference>
<protein>
    <recommendedName>
        <fullName evidence="4">BPL/LPL catalytic domain-containing protein</fullName>
    </recommendedName>
</protein>
<feature type="region of interest" description="Disordered" evidence="1">
    <location>
        <begin position="200"/>
        <end position="231"/>
    </location>
</feature>
<name>A0A372EKG8_9BURK</name>
<keyword evidence="3" id="KW-1185">Reference proteome</keyword>
<proteinExistence type="predicted"/>
<evidence type="ECO:0000313" key="2">
    <source>
        <dbReference type="EMBL" id="RFP79336.1"/>
    </source>
</evidence>
<dbReference type="SUPFAM" id="SSF55681">
    <property type="entry name" value="Class II aaRS and biotin synthetases"/>
    <property type="match status" value="1"/>
</dbReference>